<accession>A0A7M1CLA2</accession>
<dbReference type="InterPro" id="IPR055663">
    <property type="entry name" value="DUF7239"/>
</dbReference>
<sequence length="118" mass="13385">MPKKMTPDEVRARFEKLPAWAQREFALLRRNLSEANRELTEHRLRTYGDPLSNTKADPYADVPLNLKNDQTVEFRVGPGHHEVIRVRVRDGVLDVNANGGLLVLPKATNHVDLKVSGH</sequence>
<dbReference type="GeneID" id="77954081"/>
<evidence type="ECO:0000313" key="1">
    <source>
        <dbReference type="EMBL" id="QOP65191.1"/>
    </source>
</evidence>
<dbReference type="Proteomes" id="UP000594072">
    <property type="component" value="Segment"/>
</dbReference>
<proteinExistence type="predicted"/>
<reference evidence="2" key="1">
    <citation type="submission" date="2020-08" db="EMBL/GenBank/DDBJ databases">
        <authorList>
            <person name="Jean-Baptiste R."/>
            <person name="Gibb B.P."/>
            <person name="Hussain S.I."/>
            <person name="Kamruzzaman M.A."/>
            <person name="Mosfique B."/>
            <person name="McPherson K.A."/>
            <person name="LaCorte G.A."/>
            <person name="Khan M.A."/>
            <person name="Chohan S."/>
            <person name="Le T.Q."/>
            <person name="Hernandez K.M."/>
            <person name="Mata K."/>
            <person name="Percy M."/>
            <person name="Ball S.L."/>
            <person name="Garlena R.A."/>
            <person name="Russell D.A."/>
            <person name="Pope W.H."/>
            <person name="Jacobs-Sera D."/>
            <person name="Hatfull G.F."/>
        </authorList>
    </citation>
    <scope>NUCLEOTIDE SEQUENCE [LARGE SCALE GENOMIC DNA]</scope>
</reference>
<dbReference type="Pfam" id="PF23886">
    <property type="entry name" value="DUF7239"/>
    <property type="match status" value="1"/>
</dbReference>
<evidence type="ECO:0000313" key="2">
    <source>
        <dbReference type="Proteomes" id="UP000594072"/>
    </source>
</evidence>
<dbReference type="RefSeq" id="YP_010677697.1">
    <property type="nucleotide sequence ID" value="NC_071024.1"/>
</dbReference>
<dbReference type="EMBL" id="MT889376">
    <property type="protein sequence ID" value="QOP65191.1"/>
    <property type="molecule type" value="Genomic_DNA"/>
</dbReference>
<name>A0A7M1CLA2_9CAUD</name>
<dbReference type="KEGG" id="vg:77954081"/>
<gene>
    <name evidence="1" type="primary">64</name>
    <name evidence="1" type="ORF">SEA_PHIVES_64</name>
</gene>
<keyword evidence="2" id="KW-1185">Reference proteome</keyword>
<protein>
    <submittedName>
        <fullName evidence="1">Uncharacterized protein</fullName>
    </submittedName>
</protein>
<organism evidence="1 2">
    <name type="scientific">Arthrobacter phage Phives</name>
    <dbReference type="NCBI Taxonomy" id="2776856"/>
    <lineage>
        <taxon>Viruses</taxon>
        <taxon>Duplodnaviria</taxon>
        <taxon>Heunggongvirae</taxon>
        <taxon>Uroviricota</taxon>
        <taxon>Caudoviricetes</taxon>
        <taxon>Casidaviridae</taxon>
        <taxon>Yangvirus</taxon>
        <taxon>Yangvirus phives</taxon>
    </lineage>
</organism>